<name>A0A8S3ZDE5_9EUPU</name>
<evidence type="ECO:0000256" key="2">
    <source>
        <dbReference type="SAM" id="Phobius"/>
    </source>
</evidence>
<evidence type="ECO:0000313" key="3">
    <source>
        <dbReference type="EMBL" id="CAG5127624.1"/>
    </source>
</evidence>
<protein>
    <submittedName>
        <fullName evidence="3">Uncharacterized protein</fullName>
    </submittedName>
</protein>
<feature type="transmembrane region" description="Helical" evidence="2">
    <location>
        <begin position="273"/>
        <end position="295"/>
    </location>
</feature>
<dbReference type="AlphaFoldDB" id="A0A8S3ZDE5"/>
<feature type="transmembrane region" description="Helical" evidence="2">
    <location>
        <begin position="68"/>
        <end position="90"/>
    </location>
</feature>
<gene>
    <name evidence="3" type="ORF">CUNI_LOCUS13182</name>
</gene>
<keyword evidence="4" id="KW-1185">Reference proteome</keyword>
<keyword evidence="2" id="KW-0812">Transmembrane</keyword>
<comment type="caution">
    <text evidence="3">The sequence shown here is derived from an EMBL/GenBank/DDBJ whole genome shotgun (WGS) entry which is preliminary data.</text>
</comment>
<dbReference type="OrthoDB" id="6152866at2759"/>
<sequence length="335" mass="38442">MSSNFSIENNSPPWEQPPTEAPYIYKNRLRNLLIVNITFAVAGTLINVWFLAAMLLSHEIRSRMRNKIIVGVLVVNLTETVILCGFRSVVSVALMLEAYHLSHCIIYSVYESIYRIEDFVGNWYIVILLCVFASQAMQFKPRLDQRWKNILTAVIFISPCLFAVFFVPLTMYGYDFFYRSYNSMCMTSSLEALKVFEIVGTIVPHTLTVLILVITAVLKRLRYQHTDDRSQMDPWYPFLAVLVTAVVSDVSYTVFFMIPNPMDGLRSTTIEELFLAISIFTLLRVIIMPLVLLLFPDIRERIKVWRPCRQSAPPSDPKSSAHPEITMTGLLARES</sequence>
<evidence type="ECO:0000256" key="1">
    <source>
        <dbReference type="SAM" id="MobiDB-lite"/>
    </source>
</evidence>
<feature type="transmembrane region" description="Helical" evidence="2">
    <location>
        <begin position="32"/>
        <end position="56"/>
    </location>
</feature>
<feature type="region of interest" description="Disordered" evidence="1">
    <location>
        <begin position="309"/>
        <end position="335"/>
    </location>
</feature>
<proteinExistence type="predicted"/>
<keyword evidence="2" id="KW-0472">Membrane</keyword>
<keyword evidence="2" id="KW-1133">Transmembrane helix</keyword>
<dbReference type="Proteomes" id="UP000678393">
    <property type="component" value="Unassembled WGS sequence"/>
</dbReference>
<reference evidence="3" key="1">
    <citation type="submission" date="2021-04" db="EMBL/GenBank/DDBJ databases">
        <authorList>
            <consortium name="Molecular Ecology Group"/>
        </authorList>
    </citation>
    <scope>NUCLEOTIDE SEQUENCE</scope>
</reference>
<feature type="transmembrane region" description="Helical" evidence="2">
    <location>
        <begin position="194"/>
        <end position="218"/>
    </location>
</feature>
<feature type="transmembrane region" description="Helical" evidence="2">
    <location>
        <begin position="121"/>
        <end position="139"/>
    </location>
</feature>
<feature type="transmembrane region" description="Helical" evidence="2">
    <location>
        <begin position="151"/>
        <end position="174"/>
    </location>
</feature>
<dbReference type="EMBL" id="CAJHNH020002749">
    <property type="protein sequence ID" value="CAG5127624.1"/>
    <property type="molecule type" value="Genomic_DNA"/>
</dbReference>
<feature type="transmembrane region" description="Helical" evidence="2">
    <location>
        <begin position="238"/>
        <end position="258"/>
    </location>
</feature>
<evidence type="ECO:0000313" key="4">
    <source>
        <dbReference type="Proteomes" id="UP000678393"/>
    </source>
</evidence>
<organism evidence="3 4">
    <name type="scientific">Candidula unifasciata</name>
    <dbReference type="NCBI Taxonomy" id="100452"/>
    <lineage>
        <taxon>Eukaryota</taxon>
        <taxon>Metazoa</taxon>
        <taxon>Spiralia</taxon>
        <taxon>Lophotrochozoa</taxon>
        <taxon>Mollusca</taxon>
        <taxon>Gastropoda</taxon>
        <taxon>Heterobranchia</taxon>
        <taxon>Euthyneura</taxon>
        <taxon>Panpulmonata</taxon>
        <taxon>Eupulmonata</taxon>
        <taxon>Stylommatophora</taxon>
        <taxon>Helicina</taxon>
        <taxon>Helicoidea</taxon>
        <taxon>Geomitridae</taxon>
        <taxon>Candidula</taxon>
    </lineage>
</organism>
<accession>A0A8S3ZDE5</accession>